<sequence length="322" mass="35387">MRMQIIISAFLALITAGHVLAETDDRKIRIGMLAFGTLNWELAVIQEEGLDKAQGITMETTPLASSEAGKVALQGGSVDLIVSDWIWVANQRSRGTDVTFLPYSSNHGALVVPADSPIRTVGDLEGKRLGIAGGGLDKNWLLLRALAQRHYKLDLEQSTNQVFGAPPLLNLQLQQGKLDAVLNYWNFAAKLEAQAYRRVTDGRGILQGLGISADLPSLGYVFRERWANSHEDVLSGFLKAADTAKKSICESDAVWRKVVPLTRETDERVQGSLRRHYCEGRVRIWGEGEKKAAAAIYELLHLAGEGRLTGKSGKLPNGVFWR</sequence>
<dbReference type="RefSeq" id="WP_119631999.1">
    <property type="nucleotide sequence ID" value="NZ_AP017928.1"/>
</dbReference>
<dbReference type="AlphaFoldDB" id="A0A250KZH8"/>
<keyword evidence="3" id="KW-1185">Reference proteome</keyword>
<dbReference type="Gene3D" id="3.40.190.10">
    <property type="entry name" value="Periplasmic binding protein-like II"/>
    <property type="match status" value="2"/>
</dbReference>
<dbReference type="Proteomes" id="UP000266313">
    <property type="component" value="Chromosome"/>
</dbReference>
<dbReference type="SUPFAM" id="SSF53850">
    <property type="entry name" value="Periplasmic binding protein-like II"/>
    <property type="match status" value="1"/>
</dbReference>
<dbReference type="PANTHER" id="PTHR30024">
    <property type="entry name" value="ALIPHATIC SULFONATES-BINDING PROTEIN-RELATED"/>
    <property type="match status" value="1"/>
</dbReference>
<name>A0A250KZH8_9GAMM</name>
<reference evidence="2 3" key="1">
    <citation type="submission" date="2016-12" db="EMBL/GenBank/DDBJ databases">
        <title>Genome sequencing of Methylocaldum marinum.</title>
        <authorList>
            <person name="Takeuchi M."/>
            <person name="Kamagata Y."/>
            <person name="Hiraoka S."/>
            <person name="Oshima K."/>
            <person name="Hattori M."/>
            <person name="Iwasaki W."/>
        </authorList>
    </citation>
    <scope>NUCLEOTIDE SEQUENCE [LARGE SCALE GENOMIC DNA]</scope>
    <source>
        <strain evidence="2 3">S8</strain>
    </source>
</reference>
<gene>
    <name evidence="2" type="ORF">sS8_4971</name>
</gene>
<dbReference type="EMBL" id="AP017928">
    <property type="protein sequence ID" value="BBA36894.1"/>
    <property type="molecule type" value="Genomic_DNA"/>
</dbReference>
<evidence type="ECO:0000313" key="2">
    <source>
        <dbReference type="EMBL" id="BBA36894.1"/>
    </source>
</evidence>
<dbReference type="KEGG" id="mmai:sS8_4971"/>
<organism evidence="2 3">
    <name type="scientific">Methylocaldum marinum</name>
    <dbReference type="NCBI Taxonomy" id="1432792"/>
    <lineage>
        <taxon>Bacteria</taxon>
        <taxon>Pseudomonadati</taxon>
        <taxon>Pseudomonadota</taxon>
        <taxon>Gammaproteobacteria</taxon>
        <taxon>Methylococcales</taxon>
        <taxon>Methylococcaceae</taxon>
        <taxon>Methylocaldum</taxon>
    </lineage>
</organism>
<dbReference type="OrthoDB" id="5621714at2"/>
<protein>
    <submittedName>
        <fullName evidence="2">ABC transporter substrate-binding protein</fullName>
    </submittedName>
</protein>
<evidence type="ECO:0000259" key="1">
    <source>
        <dbReference type="Pfam" id="PF09084"/>
    </source>
</evidence>
<dbReference type="PANTHER" id="PTHR30024:SF48">
    <property type="entry name" value="ABC TRANSPORTER SUBSTRATE-BINDING PROTEIN"/>
    <property type="match status" value="1"/>
</dbReference>
<evidence type="ECO:0000313" key="3">
    <source>
        <dbReference type="Proteomes" id="UP000266313"/>
    </source>
</evidence>
<proteinExistence type="predicted"/>
<accession>A0A250KZH8</accession>
<dbReference type="Pfam" id="PF09084">
    <property type="entry name" value="NMT1"/>
    <property type="match status" value="1"/>
</dbReference>
<dbReference type="InterPro" id="IPR015168">
    <property type="entry name" value="SsuA/THI5"/>
</dbReference>
<feature type="domain" description="SsuA/THI5-like" evidence="1">
    <location>
        <begin position="46"/>
        <end position="245"/>
    </location>
</feature>